<sequence length="148" mass="16078">MPPPRPPAIRPLALCVFREGDRILVAHVVDRRGGALYHRPLGGGVEFGETAAAAVRREVREELGAEITDVALLGVLENLFVYEGEPRHEIVFVFDARLADAALYARDALPVTEEGDGWSDARWVALAEFAAGRERLVPGGLLELLGGR</sequence>
<dbReference type="InterPro" id="IPR015797">
    <property type="entry name" value="NUDIX_hydrolase-like_dom_sf"/>
</dbReference>
<dbReference type="GO" id="GO:0016787">
    <property type="term" value="F:hydrolase activity"/>
    <property type="evidence" value="ECO:0007669"/>
    <property type="project" value="UniProtKB-KW"/>
</dbReference>
<dbReference type="EMBL" id="CADCTU010000144">
    <property type="protein sequence ID" value="CAA9298558.1"/>
    <property type="molecule type" value="Genomic_DNA"/>
</dbReference>
<reference evidence="4" key="1">
    <citation type="submission" date="2020-02" db="EMBL/GenBank/DDBJ databases">
        <authorList>
            <person name="Meier V. D."/>
        </authorList>
    </citation>
    <scope>NUCLEOTIDE SEQUENCE</scope>
    <source>
        <strain evidence="4">AVDCRST_MAG11</strain>
    </source>
</reference>
<dbReference type="CDD" id="cd04688">
    <property type="entry name" value="NUDIX_Hydrolase"/>
    <property type="match status" value="1"/>
</dbReference>
<protein>
    <recommendedName>
        <fullName evidence="3">Nudix hydrolase domain-containing protein</fullName>
    </recommendedName>
</protein>
<evidence type="ECO:0000313" key="4">
    <source>
        <dbReference type="EMBL" id="CAA9298558.1"/>
    </source>
</evidence>
<keyword evidence="2" id="KW-0378">Hydrolase</keyword>
<proteinExistence type="predicted"/>
<feature type="domain" description="Nudix hydrolase" evidence="3">
    <location>
        <begin position="7"/>
        <end position="148"/>
    </location>
</feature>
<dbReference type="InterPro" id="IPR020084">
    <property type="entry name" value="NUDIX_hydrolase_CS"/>
</dbReference>
<gene>
    <name evidence="4" type="ORF">AVDCRST_MAG11-659</name>
</gene>
<evidence type="ECO:0000256" key="2">
    <source>
        <dbReference type="ARBA" id="ARBA00022801"/>
    </source>
</evidence>
<dbReference type="Gene3D" id="3.90.79.10">
    <property type="entry name" value="Nucleoside Triphosphate Pyrophosphohydrolase"/>
    <property type="match status" value="1"/>
</dbReference>
<evidence type="ECO:0000256" key="1">
    <source>
        <dbReference type="ARBA" id="ARBA00001946"/>
    </source>
</evidence>
<dbReference type="AlphaFoldDB" id="A0A6J4K8H7"/>
<dbReference type="PANTHER" id="PTHR43046:SF14">
    <property type="entry name" value="MUTT_NUDIX FAMILY PROTEIN"/>
    <property type="match status" value="1"/>
</dbReference>
<dbReference type="PROSITE" id="PS51462">
    <property type="entry name" value="NUDIX"/>
    <property type="match status" value="1"/>
</dbReference>
<dbReference type="SUPFAM" id="SSF55811">
    <property type="entry name" value="Nudix"/>
    <property type="match status" value="1"/>
</dbReference>
<organism evidence="4">
    <name type="scientific">uncultured Gemmatimonadaceae bacterium</name>
    <dbReference type="NCBI Taxonomy" id="246130"/>
    <lineage>
        <taxon>Bacteria</taxon>
        <taxon>Pseudomonadati</taxon>
        <taxon>Gemmatimonadota</taxon>
        <taxon>Gemmatimonadia</taxon>
        <taxon>Gemmatimonadales</taxon>
        <taxon>Gemmatimonadaceae</taxon>
        <taxon>environmental samples</taxon>
    </lineage>
</organism>
<dbReference type="PANTHER" id="PTHR43046">
    <property type="entry name" value="GDP-MANNOSE MANNOSYL HYDROLASE"/>
    <property type="match status" value="1"/>
</dbReference>
<dbReference type="InterPro" id="IPR000086">
    <property type="entry name" value="NUDIX_hydrolase_dom"/>
</dbReference>
<comment type="cofactor">
    <cofactor evidence="1">
        <name>Mg(2+)</name>
        <dbReference type="ChEBI" id="CHEBI:18420"/>
    </cofactor>
</comment>
<evidence type="ECO:0000259" key="3">
    <source>
        <dbReference type="PROSITE" id="PS51462"/>
    </source>
</evidence>
<accession>A0A6J4K8H7</accession>
<name>A0A6J4K8H7_9BACT</name>
<dbReference type="PROSITE" id="PS00893">
    <property type="entry name" value="NUDIX_BOX"/>
    <property type="match status" value="1"/>
</dbReference>
<dbReference type="Pfam" id="PF00293">
    <property type="entry name" value="NUDIX"/>
    <property type="match status" value="1"/>
</dbReference>